<evidence type="ECO:0000313" key="2">
    <source>
        <dbReference type="Proteomes" id="UP000250078"/>
    </source>
</evidence>
<organism evidence="1 2">
    <name type="scientific">Cenococcum geophilum 1.58</name>
    <dbReference type="NCBI Taxonomy" id="794803"/>
    <lineage>
        <taxon>Eukaryota</taxon>
        <taxon>Fungi</taxon>
        <taxon>Dikarya</taxon>
        <taxon>Ascomycota</taxon>
        <taxon>Pezizomycotina</taxon>
        <taxon>Dothideomycetes</taxon>
        <taxon>Pleosporomycetidae</taxon>
        <taxon>Gloniales</taxon>
        <taxon>Gloniaceae</taxon>
        <taxon>Cenococcum</taxon>
    </lineage>
</organism>
<protein>
    <submittedName>
        <fullName evidence="1">Uncharacterized protein</fullName>
    </submittedName>
</protein>
<keyword evidence="2" id="KW-1185">Reference proteome</keyword>
<dbReference type="Proteomes" id="UP000250078">
    <property type="component" value="Unassembled WGS sequence"/>
</dbReference>
<reference evidence="1 2" key="1">
    <citation type="journal article" date="2016" name="Nat. Commun.">
        <title>Ectomycorrhizal ecology is imprinted in the genome of the dominant symbiotic fungus Cenococcum geophilum.</title>
        <authorList>
            <consortium name="DOE Joint Genome Institute"/>
            <person name="Peter M."/>
            <person name="Kohler A."/>
            <person name="Ohm R.A."/>
            <person name="Kuo A."/>
            <person name="Krutzmann J."/>
            <person name="Morin E."/>
            <person name="Arend M."/>
            <person name="Barry K.W."/>
            <person name="Binder M."/>
            <person name="Choi C."/>
            <person name="Clum A."/>
            <person name="Copeland A."/>
            <person name="Grisel N."/>
            <person name="Haridas S."/>
            <person name="Kipfer T."/>
            <person name="LaButti K."/>
            <person name="Lindquist E."/>
            <person name="Lipzen A."/>
            <person name="Maire R."/>
            <person name="Meier B."/>
            <person name="Mihaltcheva S."/>
            <person name="Molinier V."/>
            <person name="Murat C."/>
            <person name="Poggeler S."/>
            <person name="Quandt C.A."/>
            <person name="Sperisen C."/>
            <person name="Tritt A."/>
            <person name="Tisserant E."/>
            <person name="Crous P.W."/>
            <person name="Henrissat B."/>
            <person name="Nehls U."/>
            <person name="Egli S."/>
            <person name="Spatafora J.W."/>
            <person name="Grigoriev I.V."/>
            <person name="Martin F.M."/>
        </authorList>
    </citation>
    <scope>NUCLEOTIDE SEQUENCE [LARGE SCALE GENOMIC DNA]</scope>
    <source>
        <strain evidence="1 2">1.58</strain>
    </source>
</reference>
<dbReference type="EMBL" id="KV748249">
    <property type="protein sequence ID" value="OCK88074.1"/>
    <property type="molecule type" value="Genomic_DNA"/>
</dbReference>
<accession>A0ACC8ENY8</accession>
<sequence>MSCTLGYTTPENVLIIGSGAVGAIAALNLEVGGLATITVVQRSNFAAVNSPPTLRRHRAHHQKHTQHPAIPPLPPPPRPHPSHTTLLLPQNGLNIDRPFRAAFLFTPPPSSVSLTGSAKPAPGTIVQDDADRLPIGAFRNPALPASREDAVAREFVALCAAGGKTVRAFSRDVAAGRWRRLVCSACLGPICAVTGLDTGGVRLAAGCVEGLVRLAMEEIVAVAGRKKGVWLGEGVVERTIGVDPLEIYLCPGMLADVRKGNFIEGQDAVPMPTLEVLYNLCKAIQWRTKEAKGIVSVPPKRDPVKQ</sequence>
<name>A0ACC8ENY8_9PEZI</name>
<gene>
    <name evidence="1" type="ORF">K441DRAFT_690775</name>
</gene>
<proteinExistence type="predicted"/>
<evidence type="ECO:0000313" key="1">
    <source>
        <dbReference type="EMBL" id="OCK88074.1"/>
    </source>
</evidence>